<dbReference type="Proteomes" id="UP001059295">
    <property type="component" value="Chromosome"/>
</dbReference>
<evidence type="ECO:0000259" key="3">
    <source>
        <dbReference type="Pfam" id="PF19295"/>
    </source>
</evidence>
<reference evidence="4" key="1">
    <citation type="journal article" date="2022" name="Cell">
        <title>Design, construction, and in vivo augmentation of a complex gut microbiome.</title>
        <authorList>
            <person name="Cheng A.G."/>
            <person name="Ho P.Y."/>
            <person name="Aranda-Diaz A."/>
            <person name="Jain S."/>
            <person name="Yu F.B."/>
            <person name="Meng X."/>
            <person name="Wang M."/>
            <person name="Iakiviak M."/>
            <person name="Nagashima K."/>
            <person name="Zhao A."/>
            <person name="Murugkar P."/>
            <person name="Patil A."/>
            <person name="Atabakhsh K."/>
            <person name="Weakley A."/>
            <person name="Yan J."/>
            <person name="Brumbaugh A.R."/>
            <person name="Higginbottom S."/>
            <person name="Dimas A."/>
            <person name="Shiver A.L."/>
            <person name="Deutschbauer A."/>
            <person name="Neff N."/>
            <person name="Sonnenburg J.L."/>
            <person name="Huang K.C."/>
            <person name="Fischbach M.A."/>
        </authorList>
    </citation>
    <scope>NUCLEOTIDE SEQUENCE</scope>
    <source>
        <strain evidence="4">AP11</strain>
    </source>
</reference>
<name>A0ABY5V315_9BACT</name>
<sequence>MDGSLEKRLGDLYWSNADIISESAPVLNAPRADALVAFNLTGVPARGSAGGDRYHYTGLREAFGAEYESYFTPSYASASVRHLDLEGGRAGFMNGFHSGAEPLTETPEGVLYGSLAAAAVRYPDLIGRYYNRLSGEHGDALSALNTVFAQDGAFVYVPRGVRVARPLLVTFAHYSEDEALRCFARSLFVFERDSEAQLVIDDRSEGDGAALDCQVRELFVGSGARVELVELLRLGDRSTLVSSSFVEQWESSRLHTLSVALDGRLVRSNQQVRLLGSGAENHTNALMLCGAGEHIDFNTSLEHAAADCTSYELVKAIAADGGTGVFGGRIYVAQDAQRTQAYQQNNNLLLGDAAHVYSKPQLEIYADNVKCSHGATVGRLSAEALYYMRQRGLSDRDARRLQMFGFANQVIEKIPVEGLTGTIEELAAAKIDRM</sequence>
<dbReference type="InterPro" id="IPR055346">
    <property type="entry name" value="Fe-S_cluster_assembly_SufBD"/>
</dbReference>
<dbReference type="InterPro" id="IPR045595">
    <property type="entry name" value="SufBD_N"/>
</dbReference>
<dbReference type="Pfam" id="PF19295">
    <property type="entry name" value="SufBD_N"/>
    <property type="match status" value="1"/>
</dbReference>
<proteinExistence type="inferred from homology"/>
<gene>
    <name evidence="4" type="primary">sufD</name>
    <name evidence="4" type="ORF">NQ491_05170</name>
</gene>
<evidence type="ECO:0000256" key="1">
    <source>
        <dbReference type="ARBA" id="ARBA00043967"/>
    </source>
</evidence>
<dbReference type="InterPro" id="IPR000825">
    <property type="entry name" value="SUF_FeS_clus_asmbl_SufBD_core"/>
</dbReference>
<evidence type="ECO:0000313" key="5">
    <source>
        <dbReference type="Proteomes" id="UP001059295"/>
    </source>
</evidence>
<evidence type="ECO:0000313" key="4">
    <source>
        <dbReference type="EMBL" id="UWN58164.1"/>
    </source>
</evidence>
<dbReference type="PANTHER" id="PTHR43575:SF1">
    <property type="entry name" value="PROTEIN ABCI7, CHLOROPLASTIC"/>
    <property type="match status" value="1"/>
</dbReference>
<accession>A0ABY5V315</accession>
<dbReference type="NCBIfam" id="TIGR01981">
    <property type="entry name" value="sufD"/>
    <property type="match status" value="1"/>
</dbReference>
<organism evidence="4 5">
    <name type="scientific">Alistipes ihumii AP11</name>
    <dbReference type="NCBI Taxonomy" id="1211813"/>
    <lineage>
        <taxon>Bacteria</taxon>
        <taxon>Pseudomonadati</taxon>
        <taxon>Bacteroidota</taxon>
        <taxon>Bacteroidia</taxon>
        <taxon>Bacteroidales</taxon>
        <taxon>Rikenellaceae</taxon>
        <taxon>Alistipes</taxon>
    </lineage>
</organism>
<dbReference type="SUPFAM" id="SSF101960">
    <property type="entry name" value="Stabilizer of iron transporter SufD"/>
    <property type="match status" value="1"/>
</dbReference>
<evidence type="ECO:0000259" key="2">
    <source>
        <dbReference type="Pfam" id="PF01458"/>
    </source>
</evidence>
<dbReference type="GeneID" id="82891102"/>
<dbReference type="PANTHER" id="PTHR43575">
    <property type="entry name" value="PROTEIN ABCI7, CHLOROPLASTIC"/>
    <property type="match status" value="1"/>
</dbReference>
<dbReference type="EMBL" id="CP102294">
    <property type="protein sequence ID" value="UWN58164.1"/>
    <property type="molecule type" value="Genomic_DNA"/>
</dbReference>
<keyword evidence="5" id="KW-1185">Reference proteome</keyword>
<protein>
    <submittedName>
        <fullName evidence="4">Fe-S cluster assembly protein SufD</fullName>
    </submittedName>
</protein>
<feature type="domain" description="SUF system FeS cluster assembly SufBD core" evidence="2">
    <location>
        <begin position="178"/>
        <end position="406"/>
    </location>
</feature>
<comment type="similarity">
    <text evidence="1">Belongs to the iron-sulfur cluster assembly SufBD family.</text>
</comment>
<dbReference type="Pfam" id="PF01458">
    <property type="entry name" value="SUFBD_core"/>
    <property type="match status" value="1"/>
</dbReference>
<dbReference type="InterPro" id="IPR011542">
    <property type="entry name" value="SUF_FeS_clus_asmbl_SufD"/>
</dbReference>
<dbReference type="RefSeq" id="WP_019246538.1">
    <property type="nucleotide sequence ID" value="NZ_CAPH01000017.1"/>
</dbReference>
<feature type="domain" description="SUF system FeS cluster assembly SufBD N-terminal" evidence="3">
    <location>
        <begin position="5"/>
        <end position="167"/>
    </location>
</feature>
<dbReference type="InterPro" id="IPR037284">
    <property type="entry name" value="SUF_FeS_clus_asmbl_SufBD_sf"/>
</dbReference>